<evidence type="ECO:0008006" key="3">
    <source>
        <dbReference type="Google" id="ProtNLM"/>
    </source>
</evidence>
<dbReference type="AlphaFoldDB" id="A0A382U4R5"/>
<feature type="non-terminal residue" evidence="2">
    <location>
        <position position="220"/>
    </location>
</feature>
<dbReference type="InterPro" id="IPR029055">
    <property type="entry name" value="Ntn_hydrolases_N"/>
</dbReference>
<name>A0A382U4R5_9ZZZZ</name>
<dbReference type="SUPFAM" id="SSF56235">
    <property type="entry name" value="N-terminal nucleophile aminohydrolases (Ntn hydrolases)"/>
    <property type="match status" value="1"/>
</dbReference>
<keyword evidence="1" id="KW-1133">Transmembrane helix</keyword>
<dbReference type="PANTHER" id="PTHR43199:SF1">
    <property type="entry name" value="GLUTATHIONE HYDROLASE PROENZYME"/>
    <property type="match status" value="1"/>
</dbReference>
<organism evidence="2">
    <name type="scientific">marine metagenome</name>
    <dbReference type="NCBI Taxonomy" id="408172"/>
    <lineage>
        <taxon>unclassified sequences</taxon>
        <taxon>metagenomes</taxon>
        <taxon>ecological metagenomes</taxon>
    </lineage>
</organism>
<dbReference type="Pfam" id="PF01019">
    <property type="entry name" value="G_glu_transpept"/>
    <property type="match status" value="1"/>
</dbReference>
<evidence type="ECO:0000313" key="2">
    <source>
        <dbReference type="EMBL" id="SVD28905.1"/>
    </source>
</evidence>
<proteinExistence type="predicted"/>
<sequence>MFSKKKIYKNLPLIIFTIVVFYIVLNFFLESFRESTRYMISSSHPLATQAGEKILKRNGNAIDAAITTQMVLNVVEPQSSGIGGGGFLLYYDKKNEHIEVYDGREVAPKKAQQDLFLRADGNPLNHSEAILGGKSVGVPGLLAMLNLAHKDHSTFSLKELFQPAIDLAKNGFPVSSRLSEQITNDKLLRKTETSKRFFYDKDNSAKKTEEIIYNKNFSET</sequence>
<dbReference type="PRINTS" id="PR01210">
    <property type="entry name" value="GGTRANSPTASE"/>
</dbReference>
<feature type="transmembrane region" description="Helical" evidence="1">
    <location>
        <begin position="12"/>
        <end position="29"/>
    </location>
</feature>
<keyword evidence="1" id="KW-0812">Transmembrane</keyword>
<evidence type="ECO:0000256" key="1">
    <source>
        <dbReference type="SAM" id="Phobius"/>
    </source>
</evidence>
<dbReference type="InterPro" id="IPR051792">
    <property type="entry name" value="GGT_bact"/>
</dbReference>
<accession>A0A382U4R5</accession>
<reference evidence="2" key="1">
    <citation type="submission" date="2018-05" db="EMBL/GenBank/DDBJ databases">
        <authorList>
            <person name="Lanie J.A."/>
            <person name="Ng W.-L."/>
            <person name="Kazmierczak K.M."/>
            <person name="Andrzejewski T.M."/>
            <person name="Davidsen T.M."/>
            <person name="Wayne K.J."/>
            <person name="Tettelin H."/>
            <person name="Glass J.I."/>
            <person name="Rusch D."/>
            <person name="Podicherti R."/>
            <person name="Tsui H.-C.T."/>
            <person name="Winkler M.E."/>
        </authorList>
    </citation>
    <scope>NUCLEOTIDE SEQUENCE</scope>
</reference>
<dbReference type="PANTHER" id="PTHR43199">
    <property type="entry name" value="GLUTATHIONE HYDROLASE"/>
    <property type="match status" value="1"/>
</dbReference>
<keyword evidence="1" id="KW-0472">Membrane</keyword>
<dbReference type="EMBL" id="UINC01141268">
    <property type="protein sequence ID" value="SVD28905.1"/>
    <property type="molecule type" value="Genomic_DNA"/>
</dbReference>
<protein>
    <recommendedName>
        <fullName evidence="3">Gamma-glutamyltransferase</fullName>
    </recommendedName>
</protein>
<gene>
    <name evidence="2" type="ORF">METZ01_LOCUS381759</name>
</gene>